<dbReference type="Gene3D" id="3.40.250.10">
    <property type="entry name" value="Rhodanese-like domain"/>
    <property type="match status" value="1"/>
</dbReference>
<proteinExistence type="inferred from homology"/>
<dbReference type="InterPro" id="IPR036873">
    <property type="entry name" value="Rhodanese-like_dom_sf"/>
</dbReference>
<dbReference type="GO" id="GO:0010971">
    <property type="term" value="P:positive regulation of G2/M transition of mitotic cell cycle"/>
    <property type="evidence" value="ECO:0007669"/>
    <property type="project" value="TreeGrafter"/>
</dbReference>
<dbReference type="InterPro" id="IPR000751">
    <property type="entry name" value="MPI_Phosphatase"/>
</dbReference>
<name>M4SZK4_9BILA</name>
<sequence length="301" mass="34949">KTNLSFDSPVSFGNRPKRSLKRECLKMALDLIQHSPMSMQISTLSKDPMHSCGSTSSEQSEDDDSSQATHLDESFSFRSIDNDSSICLYDELEANCELPMNHDLSLHSTHKMIQNDLKLNVMNESNGRLIGDMSREHTLPILTKSRHSDLASIDSNTLADLVNGHYNDKISKYIILDARYPYEYNGGHINGSQNAFDRKQIMDHLFQEATLKDKPVIIVFHCEFSAERGPRLMREFRDKDRTLNKHNYPKLFYPEIYLLEGGYKMFYEKHDQLCEPRSYLPMLHDQHRSAMKFFRKKAKSW</sequence>
<dbReference type="Pfam" id="PF00581">
    <property type="entry name" value="Rhodanese"/>
    <property type="match status" value="1"/>
</dbReference>
<accession>M4SZK4</accession>
<dbReference type="AlphaFoldDB" id="M4SZK4"/>
<feature type="non-terminal residue" evidence="11">
    <location>
        <position position="301"/>
    </location>
</feature>
<organism evidence="11">
    <name type="scientific">Brachionus manjavacas</name>
    <dbReference type="NCBI Taxonomy" id="667381"/>
    <lineage>
        <taxon>Eukaryota</taxon>
        <taxon>Metazoa</taxon>
        <taxon>Spiralia</taxon>
        <taxon>Gnathifera</taxon>
        <taxon>Rotifera</taxon>
        <taxon>Eurotatoria</taxon>
        <taxon>Monogononta</taxon>
        <taxon>Pseudotrocha</taxon>
        <taxon>Ploima</taxon>
        <taxon>Brachionidae</taxon>
        <taxon>Brachionus</taxon>
    </lineage>
</organism>
<comment type="catalytic activity">
    <reaction evidence="7 8">
        <text>O-phospho-L-tyrosyl-[protein] + H2O = L-tyrosyl-[protein] + phosphate</text>
        <dbReference type="Rhea" id="RHEA:10684"/>
        <dbReference type="Rhea" id="RHEA-COMP:10136"/>
        <dbReference type="Rhea" id="RHEA-COMP:20101"/>
        <dbReference type="ChEBI" id="CHEBI:15377"/>
        <dbReference type="ChEBI" id="CHEBI:43474"/>
        <dbReference type="ChEBI" id="CHEBI:46858"/>
        <dbReference type="ChEBI" id="CHEBI:61978"/>
        <dbReference type="EC" id="3.1.3.48"/>
    </reaction>
</comment>
<dbReference type="FunFam" id="3.40.250.10:FF:000021">
    <property type="entry name" value="M-phase inducer phosphatase cdc-25.2"/>
    <property type="match status" value="1"/>
</dbReference>
<dbReference type="GO" id="GO:0110032">
    <property type="term" value="P:positive regulation of G2/MI transition of meiotic cell cycle"/>
    <property type="evidence" value="ECO:0007669"/>
    <property type="project" value="TreeGrafter"/>
</dbReference>
<feature type="non-terminal residue" evidence="11">
    <location>
        <position position="1"/>
    </location>
</feature>
<keyword evidence="6 8" id="KW-0131">Cell cycle</keyword>
<dbReference type="CDD" id="cd01530">
    <property type="entry name" value="Cdc25"/>
    <property type="match status" value="1"/>
</dbReference>
<feature type="domain" description="Rhodanese" evidence="10">
    <location>
        <begin position="169"/>
        <end position="275"/>
    </location>
</feature>
<reference evidence="11" key="1">
    <citation type="journal article" date="2013" name="J. Hered.">
        <title>Inventory and phylogenetic analysis of meiotic genes in monogonont rotifers.</title>
        <authorList>
            <person name="Hanson S.J."/>
            <person name="Schurko A.M."/>
            <person name="Hecox-Lea B."/>
            <person name="Mark Welch D.B."/>
            <person name="Stelzer C.P."/>
            <person name="Logsdon J.M.Jr."/>
        </authorList>
    </citation>
    <scope>NUCLEOTIDE SEQUENCE</scope>
</reference>
<evidence type="ECO:0000256" key="2">
    <source>
        <dbReference type="ARBA" id="ARBA00022618"/>
    </source>
</evidence>
<feature type="region of interest" description="Disordered" evidence="9">
    <location>
        <begin position="43"/>
        <end position="72"/>
    </location>
</feature>
<dbReference type="PRINTS" id="PR00716">
    <property type="entry name" value="MPIPHPHTASE"/>
</dbReference>
<keyword evidence="3 8" id="KW-0498">Mitosis</keyword>
<dbReference type="SUPFAM" id="SSF52821">
    <property type="entry name" value="Rhodanese/Cell cycle control phosphatase"/>
    <property type="match status" value="1"/>
</dbReference>
<gene>
    <name evidence="11" type="primary">CDC25E</name>
</gene>
<dbReference type="GO" id="GO:0000086">
    <property type="term" value="P:G2/M transition of mitotic cell cycle"/>
    <property type="evidence" value="ECO:0007669"/>
    <property type="project" value="TreeGrafter"/>
</dbReference>
<evidence type="ECO:0000256" key="7">
    <source>
        <dbReference type="ARBA" id="ARBA00051722"/>
    </source>
</evidence>
<evidence type="ECO:0000256" key="6">
    <source>
        <dbReference type="ARBA" id="ARBA00023306"/>
    </source>
</evidence>
<evidence type="ECO:0000256" key="5">
    <source>
        <dbReference type="ARBA" id="ARBA00022912"/>
    </source>
</evidence>
<evidence type="ECO:0000259" key="10">
    <source>
        <dbReference type="PROSITE" id="PS50206"/>
    </source>
</evidence>
<evidence type="ECO:0000256" key="4">
    <source>
        <dbReference type="ARBA" id="ARBA00022801"/>
    </source>
</evidence>
<dbReference type="GO" id="GO:0004725">
    <property type="term" value="F:protein tyrosine phosphatase activity"/>
    <property type="evidence" value="ECO:0007669"/>
    <property type="project" value="UniProtKB-UniRule"/>
</dbReference>
<dbReference type="GO" id="GO:0005634">
    <property type="term" value="C:nucleus"/>
    <property type="evidence" value="ECO:0007669"/>
    <property type="project" value="TreeGrafter"/>
</dbReference>
<evidence type="ECO:0000256" key="9">
    <source>
        <dbReference type="SAM" id="MobiDB-lite"/>
    </source>
</evidence>
<protein>
    <recommendedName>
        <fullName evidence="8">M-phase inducer phosphatase</fullName>
        <ecNumber evidence="8">3.1.3.48</ecNumber>
    </recommendedName>
</protein>
<evidence type="ECO:0000256" key="8">
    <source>
        <dbReference type="RuleBase" id="RU368028"/>
    </source>
</evidence>
<dbReference type="GO" id="GO:0005737">
    <property type="term" value="C:cytoplasm"/>
    <property type="evidence" value="ECO:0007669"/>
    <property type="project" value="TreeGrafter"/>
</dbReference>
<comment type="function">
    <text evidence="8">Tyrosine protein phosphatase which functions as a dosage-dependent inducer of mitotic progression.</text>
</comment>
<dbReference type="PROSITE" id="PS50206">
    <property type="entry name" value="RHODANESE_3"/>
    <property type="match status" value="1"/>
</dbReference>
<dbReference type="PANTHER" id="PTHR10828">
    <property type="entry name" value="M-PHASE INDUCER PHOSPHATASE DUAL SPECIFICITY PHOSPHATASE CDC25"/>
    <property type="match status" value="1"/>
</dbReference>
<evidence type="ECO:0000256" key="3">
    <source>
        <dbReference type="ARBA" id="ARBA00022776"/>
    </source>
</evidence>
<keyword evidence="2 8" id="KW-0132">Cell division</keyword>
<dbReference type="SMART" id="SM00450">
    <property type="entry name" value="RHOD"/>
    <property type="match status" value="1"/>
</dbReference>
<keyword evidence="5 8" id="KW-0904">Protein phosphatase</keyword>
<dbReference type="InterPro" id="IPR001763">
    <property type="entry name" value="Rhodanese-like_dom"/>
</dbReference>
<comment type="similarity">
    <text evidence="1 8">Belongs to the MPI phosphatase family.</text>
</comment>
<dbReference type="EC" id="3.1.3.48" evidence="8"/>
<evidence type="ECO:0000256" key="1">
    <source>
        <dbReference type="ARBA" id="ARBA00011065"/>
    </source>
</evidence>
<evidence type="ECO:0000313" key="11">
    <source>
        <dbReference type="EMBL" id="AGH55877.1"/>
    </source>
</evidence>
<dbReference type="EMBL" id="JX156218">
    <property type="protein sequence ID" value="AGH55877.1"/>
    <property type="molecule type" value="Genomic_DNA"/>
</dbReference>
<keyword evidence="4 8" id="KW-0378">Hydrolase</keyword>
<dbReference type="GO" id="GO:0051301">
    <property type="term" value="P:cell division"/>
    <property type="evidence" value="ECO:0007669"/>
    <property type="project" value="UniProtKB-UniRule"/>
</dbReference>
<dbReference type="PANTHER" id="PTHR10828:SF17">
    <property type="entry name" value="PROTEIN-TYROSINE-PHOSPHATASE"/>
    <property type="match status" value="1"/>
</dbReference>